<protein>
    <recommendedName>
        <fullName evidence="3">Immunity protein 30 domain-containing protein</fullName>
    </recommendedName>
</protein>
<dbReference type="RefSeq" id="WP_345766599.1">
    <property type="nucleotide sequence ID" value="NZ_CP154834.1"/>
</dbReference>
<proteinExistence type="predicted"/>
<gene>
    <name evidence="1" type="ORF">AAFP95_23500</name>
</gene>
<evidence type="ECO:0000313" key="2">
    <source>
        <dbReference type="Proteomes" id="UP001463665"/>
    </source>
</evidence>
<accession>A0AAU6WPX1</accession>
<evidence type="ECO:0008006" key="3">
    <source>
        <dbReference type="Google" id="ProtNLM"/>
    </source>
</evidence>
<reference evidence="1 2" key="1">
    <citation type="submission" date="2024-04" db="EMBL/GenBank/DDBJ databases">
        <title>Genome sequencing and assembly of rice foliar adapted Chryseobacterium endophyticum OsEnb-ALM-A6.</title>
        <authorList>
            <person name="Kumar S."/>
            <person name="Javed M."/>
            <person name="Chouhan V."/>
            <person name="Charishma K."/>
            <person name="Patel A."/>
            <person name="Kumar M."/>
            <person name="Sahu K.P."/>
            <person name="Kumar A."/>
        </authorList>
    </citation>
    <scope>NUCLEOTIDE SEQUENCE [LARGE SCALE GENOMIC DNA]</scope>
    <source>
        <strain evidence="1 2">OsEnb-ALM-A6</strain>
    </source>
</reference>
<dbReference type="EMBL" id="CP154834">
    <property type="protein sequence ID" value="XAO74499.1"/>
    <property type="molecule type" value="Genomic_DNA"/>
</dbReference>
<sequence>MTKDELLQVKNYIDEIDIHGTSENFEYDFCPFLQNILDTFTTKQQEDFIKEIFKSGDPYLYFIARFLDFTDYDLKGRYESSYVFCECFSKIERVEYLECLYDNLELHLMQRKFFKNSLILPLEDIVNNLYLLINHLKDENSIDHCLKIIDNLDD</sequence>
<keyword evidence="2" id="KW-1185">Reference proteome</keyword>
<dbReference type="AlphaFoldDB" id="A0AAU6WPX1"/>
<evidence type="ECO:0000313" key="1">
    <source>
        <dbReference type="EMBL" id="XAO74499.1"/>
    </source>
</evidence>
<dbReference type="Proteomes" id="UP001463665">
    <property type="component" value="Chromosome"/>
</dbReference>
<name>A0AAU6WPX1_9FLAO</name>
<organism evidence="1 2">
    <name type="scientific">Chryseobacterium endophyticum</name>
    <dbReference type="NCBI Taxonomy" id="1854762"/>
    <lineage>
        <taxon>Bacteria</taxon>
        <taxon>Pseudomonadati</taxon>
        <taxon>Bacteroidota</taxon>
        <taxon>Flavobacteriia</taxon>
        <taxon>Flavobacteriales</taxon>
        <taxon>Weeksellaceae</taxon>
        <taxon>Chryseobacterium group</taxon>
        <taxon>Chryseobacterium</taxon>
    </lineage>
</organism>